<dbReference type="PATRIC" id="fig|871585.3.peg.1883"/>
<accession>F0KJV2</accession>
<dbReference type="KEGG" id="acc:BDGL_001884"/>
<evidence type="ECO:0000313" key="2">
    <source>
        <dbReference type="Proteomes" id="UP000007477"/>
    </source>
</evidence>
<dbReference type="GeneID" id="11640075"/>
<sequence>MKKLFLLAILLGLSGCGDNNQSDTSQLDTQTTQLQTTDLAVPTTSNHKLAASSLMMSPAISPLGGWSITNSTTMGASTLIDAAKDTRVSAALVTPNAKQVAEVLRGGAAGVALTIAVDQLLDAVDWVMDSANNQIRYQKKDPIKPPNFPYYYKVAGGLPNYQIYAANKEQLCSRTTAILNTLYSTIKYKFTGIIGDTVGSCTYQLTNTQSGIQTDGGIPYSRVQNLNYDPTKPEFTLPLEVVAEKVISNADTGSLDAQVATNAATQNILNDAVQAEPVVQELENNAKNNCPSGITNGKGDCWVCSRESYTPIRARVVYAKDVTNGLGGCSAGMNSGQLLTRYNAYTELGAARDAENACWSPQDQEHLIQARAAKVTANDCKSYLGVL</sequence>
<dbReference type="RefSeq" id="YP_004996152.1">
    <property type="nucleotide sequence ID" value="NC_016603.1"/>
</dbReference>
<dbReference type="RefSeq" id="WP_014207297.1">
    <property type="nucleotide sequence ID" value="NC_016603.1"/>
</dbReference>
<evidence type="ECO:0000313" key="1">
    <source>
        <dbReference type="EMBL" id="ADY82470.1"/>
    </source>
</evidence>
<gene>
    <name evidence="1" type="ordered locus">BDGL_001884</name>
</gene>
<evidence type="ECO:0008006" key="3">
    <source>
        <dbReference type="Google" id="ProtNLM"/>
    </source>
</evidence>
<dbReference type="Proteomes" id="UP000007477">
    <property type="component" value="Chromosome"/>
</dbReference>
<dbReference type="EMBL" id="CP002177">
    <property type="protein sequence ID" value="ADY82470.1"/>
    <property type="molecule type" value="Genomic_DNA"/>
</dbReference>
<proteinExistence type="predicted"/>
<dbReference type="PROSITE" id="PS51257">
    <property type="entry name" value="PROKAR_LIPOPROTEIN"/>
    <property type="match status" value="1"/>
</dbReference>
<dbReference type="HOGENOM" id="CLU_743200_0_0_6"/>
<dbReference type="AlphaFoldDB" id="F0KJV2"/>
<reference evidence="1 2" key="2">
    <citation type="journal article" date="2011" name="J. Bacteriol.">
        <title>Genome sequence of Acinetobacter calcoaceticus PHEA-2, isolated from industry wastewater.</title>
        <authorList>
            <person name="Zhan Y."/>
            <person name="Yan Y."/>
            <person name="Zhang W."/>
            <person name="Yu H."/>
            <person name="Chen M."/>
            <person name="Lu W."/>
            <person name="Ping S."/>
            <person name="Peng Z."/>
            <person name="Yuan M."/>
            <person name="Zhou Z."/>
            <person name="Elmerich C."/>
            <person name="Lin M."/>
        </authorList>
    </citation>
    <scope>NUCLEOTIDE SEQUENCE [LARGE SCALE GENOMIC DNA]</scope>
    <source>
        <strain evidence="1 2">PHEA-2</strain>
    </source>
</reference>
<protein>
    <recommendedName>
        <fullName evidence="3">Lipoprotein</fullName>
    </recommendedName>
</protein>
<dbReference type="OrthoDB" id="6687017at2"/>
<name>F0KJV2_ACIP2</name>
<reference key="1">
    <citation type="submission" date="2010-08" db="EMBL/GenBank/DDBJ databases">
        <title>The genome sequence of a nonpathogenic wastewater-adapted bacterium Acinetobacter calcoaceticus PHEA-2 and comparative genomics insights into environmental adaptation.</title>
        <authorList>
            <person name="Zhan Y."/>
            <person name="Yan Y."/>
            <person name="Zhang W."/>
            <person name="Chen M."/>
            <person name="Ping S."/>
            <person name="Lu W."/>
            <person name="Lin M."/>
        </authorList>
    </citation>
    <scope>NUCLEOTIDE SEQUENCE</scope>
    <source>
        <strain>PHEA-2</strain>
    </source>
</reference>
<dbReference type="eggNOG" id="ENOG5034365">
    <property type="taxonomic scope" value="Bacteria"/>
</dbReference>
<keyword evidence="2" id="KW-1185">Reference proteome</keyword>
<organism evidence="1 2">
    <name type="scientific">Acinetobacter pittii (strain PHEA-2)</name>
    <dbReference type="NCBI Taxonomy" id="871585"/>
    <lineage>
        <taxon>Bacteria</taxon>
        <taxon>Pseudomonadati</taxon>
        <taxon>Pseudomonadota</taxon>
        <taxon>Gammaproteobacteria</taxon>
        <taxon>Moraxellales</taxon>
        <taxon>Moraxellaceae</taxon>
        <taxon>Acinetobacter</taxon>
        <taxon>Acinetobacter calcoaceticus/baumannii complex</taxon>
    </lineage>
</organism>